<dbReference type="GO" id="GO:0002161">
    <property type="term" value="F:aminoacyl-tRNA deacylase activity"/>
    <property type="evidence" value="ECO:0007669"/>
    <property type="project" value="InterPro"/>
</dbReference>
<dbReference type="PANTHER" id="PTHR30411">
    <property type="entry name" value="CYTOPLASMIC PROTEIN"/>
    <property type="match status" value="1"/>
</dbReference>
<dbReference type="PANTHER" id="PTHR30411:SF1">
    <property type="entry name" value="CYTOPLASMIC PROTEIN"/>
    <property type="match status" value="1"/>
</dbReference>
<evidence type="ECO:0000313" key="3">
    <source>
        <dbReference type="Proteomes" id="UP000028091"/>
    </source>
</evidence>
<gene>
    <name evidence="2" type="ORF">BA70_16820</name>
</gene>
<keyword evidence="3" id="KW-1185">Reference proteome</keyword>
<dbReference type="EMBL" id="JOTP01000006">
    <property type="protein sequence ID" value="KEP26884.1"/>
    <property type="molecule type" value="Genomic_DNA"/>
</dbReference>
<protein>
    <submittedName>
        <fullName evidence="2">Prolyl-tRNA synthetase</fullName>
    </submittedName>
</protein>
<keyword evidence="2" id="KW-0030">Aminoacyl-tRNA synthetase</keyword>
<organism evidence="2 3">
    <name type="scientific">Bacillus zhangzhouensis</name>
    <dbReference type="NCBI Taxonomy" id="1178540"/>
    <lineage>
        <taxon>Bacteria</taxon>
        <taxon>Bacillati</taxon>
        <taxon>Bacillota</taxon>
        <taxon>Bacilli</taxon>
        <taxon>Bacillales</taxon>
        <taxon>Bacillaceae</taxon>
        <taxon>Bacillus</taxon>
    </lineage>
</organism>
<comment type="caution">
    <text evidence="2">The sequence shown here is derived from an EMBL/GenBank/DDBJ whole genome shotgun (WGS) entry which is preliminary data.</text>
</comment>
<proteinExistence type="predicted"/>
<dbReference type="AlphaFoldDB" id="A0A081LCA8"/>
<feature type="domain" description="YbaK/aminoacyl-tRNA synthetase-associated" evidence="1">
    <location>
        <begin position="28"/>
        <end position="143"/>
    </location>
</feature>
<accession>A0A081LCA8</accession>
<keyword evidence="2" id="KW-0436">Ligase</keyword>
<dbReference type="eggNOG" id="COG2606">
    <property type="taxonomic scope" value="Bacteria"/>
</dbReference>
<dbReference type="InterPro" id="IPR036754">
    <property type="entry name" value="YbaK/aa-tRNA-synt-asso_dom_sf"/>
</dbReference>
<dbReference type="InterPro" id="IPR007214">
    <property type="entry name" value="YbaK/aa-tRNA-synth-assoc-dom"/>
</dbReference>
<dbReference type="OrthoDB" id="9798760at2"/>
<dbReference type="CDD" id="cd04332">
    <property type="entry name" value="YbaK_like"/>
    <property type="match status" value="1"/>
</dbReference>
<reference evidence="2 3" key="1">
    <citation type="submission" date="2012-09" db="EMBL/GenBank/DDBJ databases">
        <title>Genome Sequence of Bacillus sp. DW5-4.</title>
        <authorList>
            <person name="Lai Q."/>
            <person name="Liu Y."/>
            <person name="Shao Z."/>
        </authorList>
    </citation>
    <scope>NUCLEOTIDE SEQUENCE [LARGE SCALE GENOMIC DNA]</scope>
    <source>
        <strain evidence="2 3">DW5-4</strain>
    </source>
</reference>
<name>A0A081LCA8_9BACI</name>
<sequence length="159" mass="17442">MRKLPAHDFLDKLGIPYDIKTFSAETEKGAANVAEALGFRERQMIKTLIFETGEGEQLLVMVGADQHIKSGKLKKAAGSRNIKMASPDTVLEVTGYRIGSIPPFCWQPEGFRTIIEASLLEEEVLGVGAGEWGNEILMTPKRLVEAAKALPFDIVQPSE</sequence>
<dbReference type="Gene3D" id="3.90.960.10">
    <property type="entry name" value="YbaK/aminoacyl-tRNA synthetase-associated domain"/>
    <property type="match status" value="1"/>
</dbReference>
<dbReference type="SUPFAM" id="SSF55826">
    <property type="entry name" value="YbaK/ProRS associated domain"/>
    <property type="match status" value="1"/>
</dbReference>
<evidence type="ECO:0000313" key="2">
    <source>
        <dbReference type="EMBL" id="KEP26884.1"/>
    </source>
</evidence>
<evidence type="ECO:0000259" key="1">
    <source>
        <dbReference type="Pfam" id="PF04073"/>
    </source>
</evidence>
<dbReference type="RefSeq" id="WP_034320100.1">
    <property type="nucleotide sequence ID" value="NZ_JBCMYH010000017.1"/>
</dbReference>
<dbReference type="Pfam" id="PF04073">
    <property type="entry name" value="tRNA_edit"/>
    <property type="match status" value="1"/>
</dbReference>
<dbReference type="Proteomes" id="UP000028091">
    <property type="component" value="Unassembled WGS sequence"/>
</dbReference>
<dbReference type="GO" id="GO:0004812">
    <property type="term" value="F:aminoacyl-tRNA ligase activity"/>
    <property type="evidence" value="ECO:0007669"/>
    <property type="project" value="UniProtKB-KW"/>
</dbReference>